<dbReference type="PANTHER" id="PTHR47505">
    <property type="entry name" value="DNA UTILIZATION PROTEIN YHGH"/>
    <property type="match status" value="1"/>
</dbReference>
<name>A0A9D1ACT8_9FIRM</name>
<evidence type="ECO:0000259" key="2">
    <source>
        <dbReference type="Pfam" id="PF00156"/>
    </source>
</evidence>
<dbReference type="AlphaFoldDB" id="A0A9D1ACT8"/>
<evidence type="ECO:0000256" key="1">
    <source>
        <dbReference type="ARBA" id="ARBA00008007"/>
    </source>
</evidence>
<dbReference type="InterPro" id="IPR044005">
    <property type="entry name" value="DZR_2"/>
</dbReference>
<reference evidence="4" key="2">
    <citation type="journal article" date="2021" name="PeerJ">
        <title>Extensive microbial diversity within the chicken gut microbiome revealed by metagenomics and culture.</title>
        <authorList>
            <person name="Gilroy R."/>
            <person name="Ravi A."/>
            <person name="Getino M."/>
            <person name="Pursley I."/>
            <person name="Horton D.L."/>
            <person name="Alikhan N.F."/>
            <person name="Baker D."/>
            <person name="Gharbi K."/>
            <person name="Hall N."/>
            <person name="Watson M."/>
            <person name="Adriaenssens E.M."/>
            <person name="Foster-Nyarko E."/>
            <person name="Jarju S."/>
            <person name="Secka A."/>
            <person name="Antonio M."/>
            <person name="Oren A."/>
            <person name="Chaudhuri R.R."/>
            <person name="La Ragione R."/>
            <person name="Hildebrand F."/>
            <person name="Pallen M.J."/>
        </authorList>
    </citation>
    <scope>NUCLEOTIDE SEQUENCE</scope>
    <source>
        <strain evidence="4">ChiSjej4B22-8148</strain>
    </source>
</reference>
<protein>
    <submittedName>
        <fullName evidence="4">ComF family protein</fullName>
    </submittedName>
</protein>
<evidence type="ECO:0000313" key="5">
    <source>
        <dbReference type="Proteomes" id="UP000886757"/>
    </source>
</evidence>
<feature type="domain" description="Double zinc ribbon" evidence="3">
    <location>
        <begin position="12"/>
        <end position="76"/>
    </location>
</feature>
<dbReference type="InterPro" id="IPR000836">
    <property type="entry name" value="PRTase_dom"/>
</dbReference>
<sequence length="261" mass="29725">MKVSISSILDTVLNILYPRRCPVCDQALPFLKNKGEKKAAEICPECEKKLPLIRGSVCMKCGKPVDRIGAEYCPDCSSFRHAFDCGRAAFTYTGVMRESVFRIKYKGRREYLEYYGGILAGLFEERVRRWNPEVLIPVPMYWKKKNRRGFNQAEVLAGELSRRWGIPLETGVLSCCRDTAAQKSLGRKERRENLAGAFRLTKESLPWERVLLIDDVYTTGSTLDEAARLLRVGGAKKIYFLTLCIGKGKKAVCTEKNVWYT</sequence>
<dbReference type="PANTHER" id="PTHR47505:SF1">
    <property type="entry name" value="DNA UTILIZATION PROTEIN YHGH"/>
    <property type="match status" value="1"/>
</dbReference>
<dbReference type="InterPro" id="IPR051910">
    <property type="entry name" value="ComF/GntX_DNA_util-trans"/>
</dbReference>
<feature type="domain" description="Phosphoribosyltransferase" evidence="2">
    <location>
        <begin position="153"/>
        <end position="250"/>
    </location>
</feature>
<reference evidence="4" key="1">
    <citation type="submission" date="2020-10" db="EMBL/GenBank/DDBJ databases">
        <authorList>
            <person name="Gilroy R."/>
        </authorList>
    </citation>
    <scope>NUCLEOTIDE SEQUENCE</scope>
    <source>
        <strain evidence="4">ChiSjej4B22-8148</strain>
    </source>
</reference>
<dbReference type="Proteomes" id="UP000886757">
    <property type="component" value="Unassembled WGS sequence"/>
</dbReference>
<dbReference type="Pfam" id="PF18912">
    <property type="entry name" value="DZR_2"/>
    <property type="match status" value="1"/>
</dbReference>
<comment type="caution">
    <text evidence="4">The sequence shown here is derived from an EMBL/GenBank/DDBJ whole genome shotgun (WGS) entry which is preliminary data.</text>
</comment>
<proteinExistence type="inferred from homology"/>
<evidence type="ECO:0000313" key="4">
    <source>
        <dbReference type="EMBL" id="HIR13761.1"/>
    </source>
</evidence>
<gene>
    <name evidence="4" type="ORF">IAB31_07545</name>
</gene>
<dbReference type="Pfam" id="PF00156">
    <property type="entry name" value="Pribosyltran"/>
    <property type="match status" value="1"/>
</dbReference>
<accession>A0A9D1ACT8</accession>
<comment type="similarity">
    <text evidence="1">Belongs to the ComF/GntX family.</text>
</comment>
<dbReference type="EMBL" id="DVGK01000083">
    <property type="protein sequence ID" value="HIR13761.1"/>
    <property type="molecule type" value="Genomic_DNA"/>
</dbReference>
<organism evidence="4 5">
    <name type="scientific">Candidatus Choladousia intestinavium</name>
    <dbReference type="NCBI Taxonomy" id="2840727"/>
    <lineage>
        <taxon>Bacteria</taxon>
        <taxon>Bacillati</taxon>
        <taxon>Bacillota</taxon>
        <taxon>Clostridia</taxon>
        <taxon>Lachnospirales</taxon>
        <taxon>Lachnospiraceae</taxon>
        <taxon>Lachnospiraceae incertae sedis</taxon>
        <taxon>Candidatus Choladousia</taxon>
    </lineage>
</organism>
<dbReference type="Gene3D" id="3.40.50.2020">
    <property type="match status" value="1"/>
</dbReference>
<dbReference type="CDD" id="cd06223">
    <property type="entry name" value="PRTases_typeI"/>
    <property type="match status" value="1"/>
</dbReference>
<dbReference type="InterPro" id="IPR029057">
    <property type="entry name" value="PRTase-like"/>
</dbReference>
<evidence type="ECO:0000259" key="3">
    <source>
        <dbReference type="Pfam" id="PF18912"/>
    </source>
</evidence>
<dbReference type="SUPFAM" id="SSF53271">
    <property type="entry name" value="PRTase-like"/>
    <property type="match status" value="1"/>
</dbReference>